<keyword evidence="3 5" id="KW-0378">Hydrolase</keyword>
<dbReference type="PROSITE" id="PS51892">
    <property type="entry name" value="SUBTILASE"/>
    <property type="match status" value="1"/>
</dbReference>
<name>A0A543PJE2_9ACTN</name>
<keyword evidence="2 5" id="KW-0645">Protease</keyword>
<dbReference type="PANTHER" id="PTHR43806:SF11">
    <property type="entry name" value="CEREVISIN-RELATED"/>
    <property type="match status" value="1"/>
</dbReference>
<evidence type="ECO:0000256" key="3">
    <source>
        <dbReference type="ARBA" id="ARBA00022801"/>
    </source>
</evidence>
<protein>
    <submittedName>
        <fullName evidence="7">Serine protease AprX</fullName>
    </submittedName>
</protein>
<dbReference type="PRINTS" id="PR00723">
    <property type="entry name" value="SUBTILISIN"/>
</dbReference>
<dbReference type="AlphaFoldDB" id="A0A543PJE2"/>
<dbReference type="GO" id="GO:0006508">
    <property type="term" value="P:proteolysis"/>
    <property type="evidence" value="ECO:0007669"/>
    <property type="project" value="UniProtKB-KW"/>
</dbReference>
<keyword evidence="8" id="KW-1185">Reference proteome</keyword>
<dbReference type="InterPro" id="IPR036852">
    <property type="entry name" value="Peptidase_S8/S53_dom_sf"/>
</dbReference>
<dbReference type="Gene3D" id="2.160.20.80">
    <property type="entry name" value="E3 ubiquitin-protein ligase SopA"/>
    <property type="match status" value="1"/>
</dbReference>
<dbReference type="GO" id="GO:0004252">
    <property type="term" value="F:serine-type endopeptidase activity"/>
    <property type="evidence" value="ECO:0007669"/>
    <property type="project" value="UniProtKB-UniRule"/>
</dbReference>
<sequence>MEVRIHKEVYGMSSSNLHGGAPDAPSHGVTWGGVPLHATRAMTVAVATLVAAGLTGPATANAATLMSSADPVSVIVREATGSGNAPERAVAAFGGSVSRQLGIIGGFTADVPVDRVDALRAVPGVQSVTENAGLALQSTDVESQLAQPGSLYTIANEVTGASAMWDAGFTGEGVDVAVIDSGTVPVDGFTAPGKLVYGPDLSFEVGTPLENLDTNGHGTHMAGIIAGRDDAATGAYSGDSSNFVGMAPDARIVSIKVADALGHTDVSQAIAAIDWVVEHGDDNGLNVRVVNMSFGTDGVQSYHLDPLAYAAEQAWHKGIVVVVAVGNEGFGTGRVNNPATDPYVIAVGSNDAKGTADPADDVVSAFSNDGDGTRNPDVVAPGERVVSLRSPNSFLDQEAPAARIGERLFRGSGTSQAAAVVSGAAALLIDQRPDITPDEVKALLMGTATTLPNATARQQGAGLIDLAAAMNAPTPENAVQSYPRSTGAGSLDAARGSVVVEVDGQAVTGEVDVAGKAIGQSNAQNLAKGVKERVDKQARGHAAAIGRMPAHKQAREIAKLPAAQKAKVIDALPPGQRNKVLAQMPAEEQAALSGVTWSGVTWSGVTWSGVTWSGVTWSGVTWSGVTWSGVTWSGVTWSGVTWSGVTWSGVTWSGVTWSGSGWA</sequence>
<dbReference type="SUPFAM" id="SSF52743">
    <property type="entry name" value="Subtilisin-like"/>
    <property type="match status" value="1"/>
</dbReference>
<dbReference type="PANTHER" id="PTHR43806">
    <property type="entry name" value="PEPTIDASE S8"/>
    <property type="match status" value="1"/>
</dbReference>
<feature type="domain" description="Peptidase S8/S53" evidence="6">
    <location>
        <begin position="171"/>
        <end position="462"/>
    </location>
</feature>
<gene>
    <name evidence="7" type="ORF">FHU33_3697</name>
</gene>
<reference evidence="7 8" key="1">
    <citation type="submission" date="2019-06" db="EMBL/GenBank/DDBJ databases">
        <title>Sequencing the genomes of 1000 actinobacteria strains.</title>
        <authorList>
            <person name="Klenk H.-P."/>
        </authorList>
    </citation>
    <scope>NUCLEOTIDE SEQUENCE [LARGE SCALE GENOMIC DNA]</scope>
    <source>
        <strain evidence="7 8">DSM 46837</strain>
    </source>
</reference>
<evidence type="ECO:0000259" key="6">
    <source>
        <dbReference type="Pfam" id="PF00082"/>
    </source>
</evidence>
<dbReference type="Pfam" id="PF00082">
    <property type="entry name" value="Peptidase_S8"/>
    <property type="match status" value="1"/>
</dbReference>
<comment type="similarity">
    <text evidence="1 5">Belongs to the peptidase S8 family.</text>
</comment>
<accession>A0A543PJE2</accession>
<dbReference type="SUPFAM" id="SSF141571">
    <property type="entry name" value="Pentapeptide repeat-like"/>
    <property type="match status" value="1"/>
</dbReference>
<dbReference type="Gene3D" id="3.40.50.200">
    <property type="entry name" value="Peptidase S8/S53 domain"/>
    <property type="match status" value="1"/>
</dbReference>
<evidence type="ECO:0000256" key="5">
    <source>
        <dbReference type="PROSITE-ProRule" id="PRU01240"/>
    </source>
</evidence>
<feature type="active site" description="Charge relay system" evidence="5">
    <location>
        <position position="415"/>
    </location>
</feature>
<dbReference type="InterPro" id="IPR015500">
    <property type="entry name" value="Peptidase_S8_subtilisin-rel"/>
</dbReference>
<comment type="caution">
    <text evidence="7">The sequence shown here is derived from an EMBL/GenBank/DDBJ whole genome shotgun (WGS) entry which is preliminary data.</text>
</comment>
<dbReference type="Proteomes" id="UP000319865">
    <property type="component" value="Unassembled WGS sequence"/>
</dbReference>
<dbReference type="OrthoDB" id="9795680at2"/>
<evidence type="ECO:0000256" key="2">
    <source>
        <dbReference type="ARBA" id="ARBA00022670"/>
    </source>
</evidence>
<evidence type="ECO:0000313" key="7">
    <source>
        <dbReference type="EMBL" id="TQN44203.1"/>
    </source>
</evidence>
<feature type="active site" description="Charge relay system" evidence="5">
    <location>
        <position position="217"/>
    </location>
</feature>
<dbReference type="InterPro" id="IPR000209">
    <property type="entry name" value="Peptidase_S8/S53_dom"/>
</dbReference>
<dbReference type="InterPro" id="IPR050131">
    <property type="entry name" value="Peptidase_S8_subtilisin-like"/>
</dbReference>
<proteinExistence type="inferred from homology"/>
<evidence type="ECO:0000313" key="8">
    <source>
        <dbReference type="Proteomes" id="UP000319865"/>
    </source>
</evidence>
<feature type="active site" description="Charge relay system" evidence="5">
    <location>
        <position position="180"/>
    </location>
</feature>
<organism evidence="7 8">
    <name type="scientific">Blastococcus colisei</name>
    <dbReference type="NCBI Taxonomy" id="1564162"/>
    <lineage>
        <taxon>Bacteria</taxon>
        <taxon>Bacillati</taxon>
        <taxon>Actinomycetota</taxon>
        <taxon>Actinomycetes</taxon>
        <taxon>Geodermatophilales</taxon>
        <taxon>Geodermatophilaceae</taxon>
        <taxon>Blastococcus</taxon>
    </lineage>
</organism>
<dbReference type="EMBL" id="VFQE01000001">
    <property type="protein sequence ID" value="TQN44203.1"/>
    <property type="molecule type" value="Genomic_DNA"/>
</dbReference>
<evidence type="ECO:0000256" key="4">
    <source>
        <dbReference type="ARBA" id="ARBA00022825"/>
    </source>
</evidence>
<evidence type="ECO:0000256" key="1">
    <source>
        <dbReference type="ARBA" id="ARBA00011073"/>
    </source>
</evidence>
<keyword evidence="4 5" id="KW-0720">Serine protease</keyword>